<dbReference type="STRING" id="1776384.GCA_900086585_03511"/>
<dbReference type="AlphaFoldDB" id="A0A415E2T8"/>
<name>A0A415E2T8_9FIRM</name>
<proteinExistence type="predicted"/>
<reference evidence="1 2" key="1">
    <citation type="submission" date="2018-08" db="EMBL/GenBank/DDBJ databases">
        <title>A genome reference for cultivated species of the human gut microbiota.</title>
        <authorList>
            <person name="Zou Y."/>
            <person name="Xue W."/>
            <person name="Luo G."/>
        </authorList>
    </citation>
    <scope>NUCLEOTIDE SEQUENCE [LARGE SCALE GENOMIC DNA]</scope>
    <source>
        <strain evidence="1 2">AM07-24</strain>
    </source>
</reference>
<dbReference type="InterPro" id="IPR014347">
    <property type="entry name" value="Tautomerase/MIF_sf"/>
</dbReference>
<organism evidence="1 2">
    <name type="scientific">Emergencia timonensis</name>
    <dbReference type="NCBI Taxonomy" id="1776384"/>
    <lineage>
        <taxon>Bacteria</taxon>
        <taxon>Bacillati</taxon>
        <taxon>Bacillota</taxon>
        <taxon>Clostridia</taxon>
        <taxon>Peptostreptococcales</taxon>
        <taxon>Anaerovoracaceae</taxon>
        <taxon>Emergencia</taxon>
    </lineage>
</organism>
<dbReference type="Proteomes" id="UP000284841">
    <property type="component" value="Unassembled WGS sequence"/>
</dbReference>
<dbReference type="Gene3D" id="3.30.429.10">
    <property type="entry name" value="Macrophage Migration Inhibitory Factor"/>
    <property type="match status" value="1"/>
</dbReference>
<dbReference type="EMBL" id="QRMS01000002">
    <property type="protein sequence ID" value="RHJ87961.1"/>
    <property type="molecule type" value="Genomic_DNA"/>
</dbReference>
<accession>A0A415E2T8</accession>
<dbReference type="RefSeq" id="WP_118334380.1">
    <property type="nucleotide sequence ID" value="NZ_AP025567.1"/>
</dbReference>
<keyword evidence="2" id="KW-1185">Reference proteome</keyword>
<evidence type="ECO:0000313" key="2">
    <source>
        <dbReference type="Proteomes" id="UP000284841"/>
    </source>
</evidence>
<dbReference type="OrthoDB" id="5405937at2"/>
<comment type="caution">
    <text evidence="1">The sequence shown here is derived from an EMBL/GenBank/DDBJ whole genome shotgun (WGS) entry which is preliminary data.</text>
</comment>
<gene>
    <name evidence="1" type="ORF">DW099_05960</name>
</gene>
<sequence>MEIDKTGKELSMPHISLSLYPGRSREEIEMMCRNLQQCLVQTAGWKPDDISVSVEGIGAEAFAAKVKSKMQNETIVISSDYIR</sequence>
<evidence type="ECO:0000313" key="1">
    <source>
        <dbReference type="EMBL" id="RHJ87961.1"/>
    </source>
</evidence>
<protein>
    <submittedName>
        <fullName evidence="1">Uncharacterized protein</fullName>
    </submittedName>
</protein>
<dbReference type="SUPFAM" id="SSF55331">
    <property type="entry name" value="Tautomerase/MIF"/>
    <property type="match status" value="1"/>
</dbReference>